<sequence length="389" mass="42630">MKRLLPFALVMLALGAAAILHLMKPEAVRAPVTIAAVAVETEILQSQSVFLTVESQGTVEPRTRTNLVSEVSGTILSVSDKFVVGGKFETGELLLRVDPTDYQVALQRAEALLKGAEAQLIFEKARSAQAKKEWEFTGRPLSEAPLLALRVPYLAEAEANIEQAKAEVERARVKLEKTRIKAPYNGIISRKNVDIGQFVSAGIPLAETFAVDFVEIRLPLSDQDLSKMSDLDFTDALRGKKVNLLGFANGRSSSWEGQAERFERVVEQTNRSQYLVVRVGNPYDLKDLNSRANPLLVGTFVTADFVGRELPNVFKLPRSGLIQGDRAAVVANSQLKLVDVELMYADDNYYYVSGLDENSEIVTSSLGIPVDGMLVEVKNTSKGESLSRG</sequence>
<comment type="similarity">
    <text evidence="1">Belongs to the membrane fusion protein (MFP) (TC 8.A.1) family.</text>
</comment>
<evidence type="ECO:0000256" key="1">
    <source>
        <dbReference type="ARBA" id="ARBA00009477"/>
    </source>
</evidence>
<evidence type="ECO:0000313" key="4">
    <source>
        <dbReference type="EMBL" id="RZO03167.1"/>
    </source>
</evidence>
<dbReference type="Gene3D" id="2.40.30.170">
    <property type="match status" value="1"/>
</dbReference>
<dbReference type="SUPFAM" id="SSF111369">
    <property type="entry name" value="HlyD-like secretion proteins"/>
    <property type="match status" value="1"/>
</dbReference>
<dbReference type="GO" id="GO:0015562">
    <property type="term" value="F:efflux transmembrane transporter activity"/>
    <property type="evidence" value="ECO:0007669"/>
    <property type="project" value="TreeGrafter"/>
</dbReference>
<name>A0A520LKQ7_9GAMM</name>
<gene>
    <name evidence="4" type="ORF">EVB02_04300</name>
</gene>
<evidence type="ECO:0000259" key="3">
    <source>
        <dbReference type="Pfam" id="PF25917"/>
    </source>
</evidence>
<accession>A0A520LKQ7</accession>
<feature type="domain" description="Multidrug resistance protein MdtA-like barrel-sandwich hybrid" evidence="3">
    <location>
        <begin position="68"/>
        <end position="203"/>
    </location>
</feature>
<dbReference type="NCBIfam" id="TIGR01730">
    <property type="entry name" value="RND_mfp"/>
    <property type="match status" value="1"/>
</dbReference>
<dbReference type="Gene3D" id="1.10.287.470">
    <property type="entry name" value="Helix hairpin bin"/>
    <property type="match status" value="1"/>
</dbReference>
<dbReference type="Gene3D" id="2.40.50.100">
    <property type="match status" value="1"/>
</dbReference>
<dbReference type="PANTHER" id="PTHR30469:SF12">
    <property type="entry name" value="MULTIDRUG RESISTANCE PROTEIN MDTA"/>
    <property type="match status" value="1"/>
</dbReference>
<evidence type="ECO:0000313" key="5">
    <source>
        <dbReference type="Proteomes" id="UP000318148"/>
    </source>
</evidence>
<dbReference type="GO" id="GO:1990281">
    <property type="term" value="C:efflux pump complex"/>
    <property type="evidence" value="ECO:0007669"/>
    <property type="project" value="TreeGrafter"/>
</dbReference>
<feature type="coiled-coil region" evidence="2">
    <location>
        <begin position="106"/>
        <end position="181"/>
    </location>
</feature>
<proteinExistence type="inferred from homology"/>
<protein>
    <submittedName>
        <fullName evidence="4">Efflux RND transporter periplasmic adaptor subunit</fullName>
    </submittedName>
</protein>
<dbReference type="Proteomes" id="UP000318148">
    <property type="component" value="Unassembled WGS sequence"/>
</dbReference>
<reference evidence="4 5" key="1">
    <citation type="submission" date="2019-02" db="EMBL/GenBank/DDBJ databases">
        <title>Prokaryotic population dynamics and viral predation in marine succession experiment using metagenomics: the confinement effect.</title>
        <authorList>
            <person name="Haro-Moreno J.M."/>
            <person name="Rodriguez-Valera F."/>
            <person name="Lopez-Perez M."/>
        </authorList>
    </citation>
    <scope>NUCLEOTIDE SEQUENCE [LARGE SCALE GENOMIC DNA]</scope>
    <source>
        <strain evidence="4">MED-G169</strain>
    </source>
</reference>
<keyword evidence="2" id="KW-0175">Coiled coil</keyword>
<evidence type="ECO:0000256" key="2">
    <source>
        <dbReference type="SAM" id="Coils"/>
    </source>
</evidence>
<dbReference type="Pfam" id="PF25917">
    <property type="entry name" value="BSH_RND"/>
    <property type="match status" value="1"/>
</dbReference>
<dbReference type="EMBL" id="SHBO01000069">
    <property type="protein sequence ID" value="RZO03167.1"/>
    <property type="molecule type" value="Genomic_DNA"/>
</dbReference>
<dbReference type="InterPro" id="IPR006143">
    <property type="entry name" value="RND_pump_MFP"/>
</dbReference>
<dbReference type="AlphaFoldDB" id="A0A520LKQ7"/>
<dbReference type="PANTHER" id="PTHR30469">
    <property type="entry name" value="MULTIDRUG RESISTANCE PROTEIN MDTA"/>
    <property type="match status" value="1"/>
</dbReference>
<comment type="caution">
    <text evidence="4">The sequence shown here is derived from an EMBL/GenBank/DDBJ whole genome shotgun (WGS) entry which is preliminary data.</text>
</comment>
<organism evidence="4 5">
    <name type="scientific">SAR92 clade bacterium</name>
    <dbReference type="NCBI Taxonomy" id="2315479"/>
    <lineage>
        <taxon>Bacteria</taxon>
        <taxon>Pseudomonadati</taxon>
        <taxon>Pseudomonadota</taxon>
        <taxon>Gammaproteobacteria</taxon>
        <taxon>Cellvibrionales</taxon>
        <taxon>Porticoccaceae</taxon>
        <taxon>SAR92 clade</taxon>
    </lineage>
</organism>
<dbReference type="InterPro" id="IPR058625">
    <property type="entry name" value="MdtA-like_BSH"/>
</dbReference>